<dbReference type="InterPro" id="IPR002220">
    <property type="entry name" value="DapA-like"/>
</dbReference>
<evidence type="ECO:0000256" key="7">
    <source>
        <dbReference type="ARBA" id="ARBA00023004"/>
    </source>
</evidence>
<evidence type="ECO:0000256" key="2">
    <source>
        <dbReference type="ARBA" id="ARBA00004586"/>
    </source>
</evidence>
<evidence type="ECO:0000256" key="11">
    <source>
        <dbReference type="ARBA" id="ARBA00023270"/>
    </source>
</evidence>
<dbReference type="SUPFAM" id="SSF51569">
    <property type="entry name" value="Aldolase"/>
    <property type="match status" value="2"/>
</dbReference>
<dbReference type="PANTHER" id="PTHR24291">
    <property type="entry name" value="CYTOCHROME P450 FAMILY 4"/>
    <property type="match status" value="1"/>
</dbReference>
<dbReference type="GO" id="GO:0016829">
    <property type="term" value="F:lyase activity"/>
    <property type="evidence" value="ECO:0007669"/>
    <property type="project" value="UniProtKB-KW"/>
</dbReference>
<dbReference type="GO" id="GO:0016705">
    <property type="term" value="F:oxidoreductase activity, acting on paired donors, with incorporation or reduction of molecular oxygen"/>
    <property type="evidence" value="ECO:0007669"/>
    <property type="project" value="InterPro"/>
</dbReference>
<evidence type="ECO:0000256" key="3">
    <source>
        <dbReference type="ARBA" id="ARBA00010617"/>
    </source>
</evidence>
<accession>A0A7R9L0H3</accession>
<evidence type="ECO:0000256" key="8">
    <source>
        <dbReference type="ARBA" id="ARBA00023033"/>
    </source>
</evidence>
<dbReference type="Gene3D" id="1.10.630.10">
    <property type="entry name" value="Cytochrome P450"/>
    <property type="match status" value="1"/>
</dbReference>
<keyword evidence="11" id="KW-0704">Schiff base</keyword>
<feature type="binding site" description="axial binding residue" evidence="12">
    <location>
        <position position="279"/>
    </location>
    <ligand>
        <name>heme</name>
        <dbReference type="ChEBI" id="CHEBI:30413"/>
    </ligand>
    <ligandPart>
        <name>Fe</name>
        <dbReference type="ChEBI" id="CHEBI:18248"/>
    </ligandPart>
</feature>
<evidence type="ECO:0000313" key="13">
    <source>
        <dbReference type="EMBL" id="CAD7631701.1"/>
    </source>
</evidence>
<dbReference type="PRINTS" id="PR00385">
    <property type="entry name" value="P450"/>
</dbReference>
<dbReference type="GO" id="GO:0005506">
    <property type="term" value="F:iron ion binding"/>
    <property type="evidence" value="ECO:0007669"/>
    <property type="project" value="InterPro"/>
</dbReference>
<dbReference type="Proteomes" id="UP000759131">
    <property type="component" value="Unassembled WGS sequence"/>
</dbReference>
<name>A0A7R9L0H3_9ACAR</name>
<dbReference type="InterPro" id="IPR013785">
    <property type="entry name" value="Aldolase_TIM"/>
</dbReference>
<dbReference type="EMBL" id="OC864438">
    <property type="protein sequence ID" value="CAD7631701.1"/>
    <property type="molecule type" value="Genomic_DNA"/>
</dbReference>
<dbReference type="InterPro" id="IPR017972">
    <property type="entry name" value="Cyt_P450_CS"/>
</dbReference>
<dbReference type="GO" id="GO:0005789">
    <property type="term" value="C:endoplasmic reticulum membrane"/>
    <property type="evidence" value="ECO:0007669"/>
    <property type="project" value="UniProtKB-SubCell"/>
</dbReference>
<keyword evidence="12" id="KW-0479">Metal-binding</keyword>
<comment type="similarity">
    <text evidence="3">Belongs to the cytochrome P450 family.</text>
</comment>
<dbReference type="CDD" id="cd00408">
    <property type="entry name" value="DHDPS-like"/>
    <property type="match status" value="1"/>
</dbReference>
<dbReference type="InterPro" id="IPR036396">
    <property type="entry name" value="Cyt_P450_sf"/>
</dbReference>
<evidence type="ECO:0000256" key="10">
    <source>
        <dbReference type="ARBA" id="ARBA00023239"/>
    </source>
</evidence>
<dbReference type="InterPro" id="IPR020624">
    <property type="entry name" value="Schiff_base-form_aldolases_CS"/>
</dbReference>
<dbReference type="CDD" id="cd20628">
    <property type="entry name" value="CYP4"/>
    <property type="match status" value="1"/>
</dbReference>
<comment type="cofactor">
    <cofactor evidence="1 12">
        <name>heme</name>
        <dbReference type="ChEBI" id="CHEBI:30413"/>
    </cofactor>
</comment>
<evidence type="ECO:0000313" key="14">
    <source>
        <dbReference type="Proteomes" id="UP000759131"/>
    </source>
</evidence>
<dbReference type="SUPFAM" id="SSF48264">
    <property type="entry name" value="Cytochrome P450"/>
    <property type="match status" value="1"/>
</dbReference>
<dbReference type="PROSITE" id="PS00086">
    <property type="entry name" value="CYTOCHROME_P450"/>
    <property type="match status" value="1"/>
</dbReference>
<dbReference type="Gene3D" id="3.20.20.70">
    <property type="entry name" value="Aldolase class I"/>
    <property type="match status" value="2"/>
</dbReference>
<dbReference type="EMBL" id="CAJPIZ010009863">
    <property type="protein sequence ID" value="CAG2112131.1"/>
    <property type="molecule type" value="Genomic_DNA"/>
</dbReference>
<evidence type="ECO:0000256" key="9">
    <source>
        <dbReference type="ARBA" id="ARBA00023136"/>
    </source>
</evidence>
<dbReference type="GO" id="GO:0004497">
    <property type="term" value="F:monooxygenase activity"/>
    <property type="evidence" value="ECO:0007669"/>
    <property type="project" value="UniProtKB-KW"/>
</dbReference>
<keyword evidence="8" id="KW-0503">Monooxygenase</keyword>
<dbReference type="GO" id="GO:0020037">
    <property type="term" value="F:heme binding"/>
    <property type="evidence" value="ECO:0007669"/>
    <property type="project" value="InterPro"/>
</dbReference>
<evidence type="ECO:0000256" key="12">
    <source>
        <dbReference type="PIRSR" id="PIRSR602401-1"/>
    </source>
</evidence>
<dbReference type="InterPro" id="IPR050196">
    <property type="entry name" value="Cytochrome_P450_Monoox"/>
</dbReference>
<dbReference type="SMART" id="SM01130">
    <property type="entry name" value="DHDPS"/>
    <property type="match status" value="1"/>
</dbReference>
<comment type="subcellular location">
    <subcellularLocation>
        <location evidence="2">Endoplasmic reticulum membrane</location>
    </subcellularLocation>
</comment>
<dbReference type="PANTHER" id="PTHR24291:SF189">
    <property type="entry name" value="CYTOCHROME P450 4C3-RELATED"/>
    <property type="match status" value="1"/>
</dbReference>
<dbReference type="OrthoDB" id="6411333at2759"/>
<dbReference type="Pfam" id="PF00067">
    <property type="entry name" value="p450"/>
    <property type="match status" value="1"/>
</dbReference>
<evidence type="ECO:0000256" key="4">
    <source>
        <dbReference type="ARBA" id="ARBA00011881"/>
    </source>
</evidence>
<evidence type="ECO:0000256" key="6">
    <source>
        <dbReference type="ARBA" id="ARBA00022824"/>
    </source>
</evidence>
<dbReference type="InterPro" id="IPR001128">
    <property type="entry name" value="Cyt_P450"/>
</dbReference>
<dbReference type="Pfam" id="PF00701">
    <property type="entry name" value="DHDPS"/>
    <property type="match status" value="2"/>
</dbReference>
<evidence type="ECO:0000256" key="5">
    <source>
        <dbReference type="ARBA" id="ARBA00022617"/>
    </source>
</evidence>
<keyword evidence="14" id="KW-1185">Reference proteome</keyword>
<keyword evidence="10" id="KW-0456">Lyase</keyword>
<sequence length="853" mass="96369">MVAGAETAMGVSIGAQLGNNAEYVTAIHDLGEILMKRVFSPWIAADFIFYKTPMGRKFKQSLNTLHSFTRTVIEERKSQYMEALNGKPVAVDTKPDDNIYLSDKKRRRLAFLDLLLDYHVKDNALTIDDMREEVDTFMFEGHDTTSVSMSWTLYLLGRHPKVQDRLHEELDAVFGTDITRDITAEDIARMTYLDAVLKESLRMYPSVPFIGRKLNEDFRCRDYVIPKDTNVFLFIERMHYDPEVFPEPLRFLPERFLENSTSNINAYTYVPFSAGARSCIGKRFAVTEEKIILAKVCLNFRLESLEPLDKIQPSSEMVFRAKDALNVSINGHIWNVLQKIAMITLEEKKQKVLQFNGAMVAPFTPFDDNGEVDVSQIPAYLKYLVDSGVDGLYICGTTGEGYSLTNDEKVAIVSAWRQAIDAQSAGHLLSIVNVSSTCLKESLQLSRKVQDLGFDAIAVLPPIYYKPTNVDEWVDYMRAFTIAAPQTPLYYYHNALSVVDIMKAVAEGVKQLPQFSGFKFADKDFVRFSLLQKNFGKQLKFFMSSETMLLASLTGLDCSAANCVVFNFARVVESYKLMVKHVRDGDLESARRQQNIITEEGQRHRTAANFFVSAKHQFNQDVKHLVETILQLTFGFDTFAVLLKIKLIMATLAQKKQKVLQFSGAMVAPFTPFDDNGEVDVSQIPAYLKYLVDSGVDGLYICGTTGEGYSLTNDEKVAIVSAWRQAIDAQSAGHLLSVVNVSSTCLKESLQLSRKVQDLGFDAIAVLPPIYYKPTNVGEWVDYMRTFTIAAPQTPLYYYHNAKRVVDIMKAVAEGVKQLPQFSAFKFADSDFVRFSLLQKNFGKQLKFFMSSE</sequence>
<keyword evidence="8" id="KW-0560">Oxidoreductase</keyword>
<reference evidence="13" key="1">
    <citation type="submission" date="2020-11" db="EMBL/GenBank/DDBJ databases">
        <authorList>
            <person name="Tran Van P."/>
        </authorList>
    </citation>
    <scope>NUCLEOTIDE SEQUENCE</scope>
</reference>
<proteinExistence type="inferred from homology"/>
<feature type="non-terminal residue" evidence="13">
    <location>
        <position position="1"/>
    </location>
</feature>
<evidence type="ECO:0000256" key="1">
    <source>
        <dbReference type="ARBA" id="ARBA00001971"/>
    </source>
</evidence>
<dbReference type="PROSITE" id="PS00665">
    <property type="entry name" value="DHDPS_1"/>
    <property type="match status" value="2"/>
</dbReference>
<dbReference type="PRINTS" id="PR00463">
    <property type="entry name" value="EP450I"/>
</dbReference>
<keyword evidence="6" id="KW-0256">Endoplasmic reticulum</keyword>
<comment type="subunit">
    <text evidence="4">Homotetramer.</text>
</comment>
<keyword evidence="5 12" id="KW-0349">Heme</keyword>
<protein>
    <submittedName>
        <fullName evidence="13">Uncharacterized protein</fullName>
    </submittedName>
</protein>
<keyword evidence="9" id="KW-0472">Membrane</keyword>
<organism evidence="13">
    <name type="scientific">Medioppia subpectinata</name>
    <dbReference type="NCBI Taxonomy" id="1979941"/>
    <lineage>
        <taxon>Eukaryota</taxon>
        <taxon>Metazoa</taxon>
        <taxon>Ecdysozoa</taxon>
        <taxon>Arthropoda</taxon>
        <taxon>Chelicerata</taxon>
        <taxon>Arachnida</taxon>
        <taxon>Acari</taxon>
        <taxon>Acariformes</taxon>
        <taxon>Sarcoptiformes</taxon>
        <taxon>Oribatida</taxon>
        <taxon>Brachypylina</taxon>
        <taxon>Oppioidea</taxon>
        <taxon>Oppiidae</taxon>
        <taxon>Medioppia</taxon>
    </lineage>
</organism>
<gene>
    <name evidence="13" type="ORF">OSB1V03_LOCUS12110</name>
</gene>
<dbReference type="InterPro" id="IPR002401">
    <property type="entry name" value="Cyt_P450_E_grp-I"/>
</dbReference>
<keyword evidence="7 12" id="KW-0408">Iron</keyword>
<dbReference type="AlphaFoldDB" id="A0A7R9L0H3"/>